<proteinExistence type="predicted"/>
<evidence type="ECO:0000313" key="2">
    <source>
        <dbReference type="EMBL" id="MFC5175244.1"/>
    </source>
</evidence>
<keyword evidence="3" id="KW-1185">Reference proteome</keyword>
<keyword evidence="1" id="KW-0472">Membrane</keyword>
<feature type="transmembrane region" description="Helical" evidence="1">
    <location>
        <begin position="212"/>
        <end position="232"/>
    </location>
</feature>
<dbReference type="EMBL" id="JBHSKD010000002">
    <property type="protein sequence ID" value="MFC5175244.1"/>
    <property type="molecule type" value="Genomic_DNA"/>
</dbReference>
<gene>
    <name evidence="2" type="ORF">ACFPGP_01090</name>
</gene>
<feature type="transmembrane region" description="Helical" evidence="1">
    <location>
        <begin position="99"/>
        <end position="125"/>
    </location>
</feature>
<reference evidence="3" key="1">
    <citation type="journal article" date="2019" name="Int. J. Syst. Evol. Microbiol.">
        <title>The Global Catalogue of Microorganisms (GCM) 10K type strain sequencing project: providing services to taxonomists for standard genome sequencing and annotation.</title>
        <authorList>
            <consortium name="The Broad Institute Genomics Platform"/>
            <consortium name="The Broad Institute Genome Sequencing Center for Infectious Disease"/>
            <person name="Wu L."/>
            <person name="Ma J."/>
        </authorList>
    </citation>
    <scope>NUCLEOTIDE SEQUENCE [LARGE SCALE GENOMIC DNA]</scope>
    <source>
        <strain evidence="3">DFY41</strain>
    </source>
</reference>
<protein>
    <submittedName>
        <fullName evidence="2">DUF4386 domain-containing protein</fullName>
    </submittedName>
</protein>
<accession>A0ABW0BD67</accession>
<evidence type="ECO:0000256" key="1">
    <source>
        <dbReference type="SAM" id="Phobius"/>
    </source>
</evidence>
<dbReference type="Proteomes" id="UP001596087">
    <property type="component" value="Unassembled WGS sequence"/>
</dbReference>
<name>A0ABW0BD67_9ACTN</name>
<evidence type="ECO:0000313" key="3">
    <source>
        <dbReference type="Proteomes" id="UP001596087"/>
    </source>
</evidence>
<keyword evidence="1" id="KW-0812">Transmembrane</keyword>
<feature type="transmembrane region" description="Helical" evidence="1">
    <location>
        <begin position="184"/>
        <end position="206"/>
    </location>
</feature>
<comment type="caution">
    <text evidence="2">The sequence shown here is derived from an EMBL/GenBank/DDBJ whole genome shotgun (WGS) entry which is preliminary data.</text>
</comment>
<feature type="transmembrane region" description="Helical" evidence="1">
    <location>
        <begin position="67"/>
        <end position="92"/>
    </location>
</feature>
<feature type="transmembrane region" description="Helical" evidence="1">
    <location>
        <begin position="28"/>
        <end position="47"/>
    </location>
</feature>
<keyword evidence="1" id="KW-1133">Transmembrane helix</keyword>
<organism evidence="2 3">
    <name type="scientific">Nocardioides taihuensis</name>
    <dbReference type="NCBI Taxonomy" id="1835606"/>
    <lineage>
        <taxon>Bacteria</taxon>
        <taxon>Bacillati</taxon>
        <taxon>Actinomycetota</taxon>
        <taxon>Actinomycetes</taxon>
        <taxon>Propionibacteriales</taxon>
        <taxon>Nocardioidaceae</taxon>
        <taxon>Nocardioides</taxon>
    </lineage>
</organism>
<dbReference type="InterPro" id="IPR025495">
    <property type="entry name" value="DUF4386"/>
</dbReference>
<dbReference type="RefSeq" id="WP_378585698.1">
    <property type="nucleotide sequence ID" value="NZ_JBHSKD010000002.1"/>
</dbReference>
<sequence length="243" mass="25308">MTTTTTAPVAPRTAPVRASDSALRHARVAGLLYLITFAASIPALPLIAPLLDDPAAYVLGPGHDTQVLAGCLLDVVNALTAIGTAVAVFPVVRRVNQSLALGFVISRTMEAAVIMTGVVSLMAVVTLRQDLGSDAAGLATTAQALVDVRDWTFLFGPGLMPALNALLFGTLLHKSGLVPRWIPTLGLIGAPLLITAAVLVVFGHLTLMTGPALLLTLPIAVWELSVGTYMLVKGFRPTPYSVD</sequence>
<dbReference type="Pfam" id="PF14329">
    <property type="entry name" value="DUF4386"/>
    <property type="match status" value="1"/>
</dbReference>